<dbReference type="InterPro" id="IPR039632">
    <property type="entry name" value="TMEM42"/>
</dbReference>
<dbReference type="OrthoDB" id="6612737at2759"/>
<dbReference type="PANTHER" id="PTHR31965">
    <property type="entry name" value="TRANSMEMBRANE PROTEIN 42"/>
    <property type="match status" value="1"/>
</dbReference>
<reference evidence="2" key="1">
    <citation type="submission" date="2022-01" db="UniProtKB">
        <authorList>
            <consortium name="EnsemblMetazoa"/>
        </authorList>
    </citation>
    <scope>IDENTIFICATION</scope>
</reference>
<dbReference type="PANTHER" id="PTHR31965:SF1">
    <property type="entry name" value="TRANSMEMBRANE PROTEIN 42"/>
    <property type="match status" value="1"/>
</dbReference>
<dbReference type="Gene3D" id="1.10.3730.20">
    <property type="match status" value="1"/>
</dbReference>
<dbReference type="SUPFAM" id="SSF103481">
    <property type="entry name" value="Multidrug resistance efflux transporter EmrE"/>
    <property type="match status" value="1"/>
</dbReference>
<dbReference type="GeneID" id="106662981"/>
<sequence>MSKEVYTYYALIGGACGSLGSTLGKFAGKTDYWIITIGLLVAMVLVNTFGVMLFTKSLNFAPSSLQPVLFSTASSYISSAILGIVFFDEALSYLWCLGTLLVILGMLFLHLNKEKVD</sequence>
<feature type="transmembrane region" description="Helical" evidence="1">
    <location>
        <begin position="32"/>
        <end position="55"/>
    </location>
</feature>
<accession>A0A8I6RBK6</accession>
<keyword evidence="3" id="KW-1185">Reference proteome</keyword>
<keyword evidence="1" id="KW-0472">Membrane</keyword>
<protein>
    <submittedName>
        <fullName evidence="2">Uncharacterized protein</fullName>
    </submittedName>
</protein>
<feature type="transmembrane region" description="Helical" evidence="1">
    <location>
        <begin position="92"/>
        <end position="111"/>
    </location>
</feature>
<evidence type="ECO:0000313" key="3">
    <source>
        <dbReference type="Proteomes" id="UP000494040"/>
    </source>
</evidence>
<dbReference type="OMA" id="YWIITIG"/>
<keyword evidence="1" id="KW-0812">Transmembrane</keyword>
<name>A0A8I6RBK6_CIMLE</name>
<feature type="transmembrane region" description="Helical" evidence="1">
    <location>
        <begin position="67"/>
        <end position="86"/>
    </location>
</feature>
<proteinExistence type="predicted"/>
<dbReference type="Proteomes" id="UP000494040">
    <property type="component" value="Unassembled WGS sequence"/>
</dbReference>
<feature type="transmembrane region" description="Helical" evidence="1">
    <location>
        <begin position="7"/>
        <end position="26"/>
    </location>
</feature>
<dbReference type="PROSITE" id="PS51257">
    <property type="entry name" value="PROKAR_LIPOPROTEIN"/>
    <property type="match status" value="1"/>
</dbReference>
<dbReference type="RefSeq" id="XP_014242928.1">
    <property type="nucleotide sequence ID" value="XM_014387442.2"/>
</dbReference>
<dbReference type="EnsemblMetazoa" id="XM_014387442.2">
    <property type="protein sequence ID" value="XP_014242928.1"/>
    <property type="gene ID" value="LOC106662981"/>
</dbReference>
<keyword evidence="1" id="KW-1133">Transmembrane helix</keyword>
<evidence type="ECO:0000313" key="2">
    <source>
        <dbReference type="EnsemblMetazoa" id="XP_014242928.1"/>
    </source>
</evidence>
<evidence type="ECO:0000256" key="1">
    <source>
        <dbReference type="SAM" id="Phobius"/>
    </source>
</evidence>
<organism evidence="2 3">
    <name type="scientific">Cimex lectularius</name>
    <name type="common">Bed bug</name>
    <name type="synonym">Acanthia lectularia</name>
    <dbReference type="NCBI Taxonomy" id="79782"/>
    <lineage>
        <taxon>Eukaryota</taxon>
        <taxon>Metazoa</taxon>
        <taxon>Ecdysozoa</taxon>
        <taxon>Arthropoda</taxon>
        <taxon>Hexapoda</taxon>
        <taxon>Insecta</taxon>
        <taxon>Pterygota</taxon>
        <taxon>Neoptera</taxon>
        <taxon>Paraneoptera</taxon>
        <taxon>Hemiptera</taxon>
        <taxon>Heteroptera</taxon>
        <taxon>Panheteroptera</taxon>
        <taxon>Cimicomorpha</taxon>
        <taxon>Cimicidae</taxon>
        <taxon>Cimex</taxon>
    </lineage>
</organism>
<dbReference type="InterPro" id="IPR037185">
    <property type="entry name" value="EmrE-like"/>
</dbReference>
<dbReference type="KEGG" id="clec:106662981"/>
<dbReference type="AlphaFoldDB" id="A0A8I6RBK6"/>